<protein>
    <submittedName>
        <fullName evidence="1">Uncharacterized protein</fullName>
    </submittedName>
</protein>
<sequence>DKSSSYKKENCFISIHHLVHYKCRTMKLLLTFSFLVSLGAVNAAEDWYSLRTTFSLLPLTGFWSQPRLEKEARSEGYTKISDCSDGESFPGSRYIPNYDHPNIVLIYDVNGYIAGIQSIVDQDAWDNGYVNFHEKSMYQPSTINGKEVFLTTAYFVDPQIICSTGRTRYQYKTQGTGYTLIFQNGEDISQKNLMEIPLIEEDLKESDFWNEHLCFINMGKHYFNLHYDPEESCGNLFPVQLIYEEGFLHGFVWQHFGTLPGDLWEHPPALAISRIIKDPPTCILDAIATVGLSTMHVYFKNYLSICD</sequence>
<organism evidence="1">
    <name type="scientific">Lepeophtheirus salmonis</name>
    <name type="common">Salmon louse</name>
    <name type="synonym">Caligus salmonis</name>
    <dbReference type="NCBI Taxonomy" id="72036"/>
    <lineage>
        <taxon>Eukaryota</taxon>
        <taxon>Metazoa</taxon>
        <taxon>Ecdysozoa</taxon>
        <taxon>Arthropoda</taxon>
        <taxon>Crustacea</taxon>
        <taxon>Multicrustacea</taxon>
        <taxon>Hexanauplia</taxon>
        <taxon>Copepoda</taxon>
        <taxon>Siphonostomatoida</taxon>
        <taxon>Caligidae</taxon>
        <taxon>Lepeophtheirus</taxon>
    </lineage>
</organism>
<accession>A0A0K2VK12</accession>
<proteinExistence type="predicted"/>
<name>A0A0K2VK12_LEPSM</name>
<dbReference type="AlphaFoldDB" id="A0A0K2VK12"/>
<evidence type="ECO:0000313" key="1">
    <source>
        <dbReference type="EMBL" id="CDW50665.1"/>
    </source>
</evidence>
<dbReference type="OrthoDB" id="6377863at2759"/>
<reference evidence="1" key="1">
    <citation type="submission" date="2014-05" db="EMBL/GenBank/DDBJ databases">
        <authorList>
            <person name="Chronopoulou M."/>
        </authorList>
    </citation>
    <scope>NUCLEOTIDE SEQUENCE</scope>
    <source>
        <tissue evidence="1">Whole organism</tissue>
    </source>
</reference>
<dbReference type="EMBL" id="HACA01033304">
    <property type="protein sequence ID" value="CDW50665.1"/>
    <property type="molecule type" value="Transcribed_RNA"/>
</dbReference>
<feature type="non-terminal residue" evidence="1">
    <location>
        <position position="1"/>
    </location>
</feature>